<evidence type="ECO:0000256" key="1">
    <source>
        <dbReference type="ARBA" id="ARBA00023125"/>
    </source>
</evidence>
<keyword evidence="1" id="KW-0238">DNA-binding</keyword>
<evidence type="ECO:0000313" key="4">
    <source>
        <dbReference type="Proteomes" id="UP000029567"/>
    </source>
</evidence>
<dbReference type="PROSITE" id="PS50943">
    <property type="entry name" value="HTH_CROC1"/>
    <property type="match status" value="1"/>
</dbReference>
<comment type="caution">
    <text evidence="3">The sequence shown here is derived from an EMBL/GenBank/DDBJ whole genome shotgun (WGS) entry which is preliminary data.</text>
</comment>
<dbReference type="AlphaFoldDB" id="A0A0E3BLI9"/>
<protein>
    <submittedName>
        <fullName evidence="3">XRE family transcriptional regulator</fullName>
    </submittedName>
</protein>
<dbReference type="Gene3D" id="1.10.260.40">
    <property type="entry name" value="lambda repressor-like DNA-binding domains"/>
    <property type="match status" value="1"/>
</dbReference>
<dbReference type="InterPro" id="IPR050807">
    <property type="entry name" value="TransReg_Diox_bact_type"/>
</dbReference>
<evidence type="ECO:0000259" key="2">
    <source>
        <dbReference type="PROSITE" id="PS50943"/>
    </source>
</evidence>
<feature type="domain" description="HTH cro/C1-type" evidence="2">
    <location>
        <begin position="9"/>
        <end position="64"/>
    </location>
</feature>
<dbReference type="RefSeq" id="WP_034379020.1">
    <property type="nucleotide sequence ID" value="NZ_AWTN01000085.1"/>
</dbReference>
<dbReference type="PANTHER" id="PTHR46797:SF1">
    <property type="entry name" value="METHYLPHOSPHONATE SYNTHASE"/>
    <property type="match status" value="1"/>
</dbReference>
<dbReference type="GO" id="GO:0003700">
    <property type="term" value="F:DNA-binding transcription factor activity"/>
    <property type="evidence" value="ECO:0007669"/>
    <property type="project" value="TreeGrafter"/>
</dbReference>
<reference evidence="3 4" key="1">
    <citation type="submission" date="2013-09" db="EMBL/GenBank/DDBJ databases">
        <title>High correlation between genotypes and phenotypes of environmental bacteria Comamonas testosteroni strains.</title>
        <authorList>
            <person name="Liu L."/>
            <person name="Zhu W."/>
            <person name="Xia X."/>
            <person name="Xu B."/>
            <person name="Luo M."/>
            <person name="Wang G."/>
        </authorList>
    </citation>
    <scope>NUCLEOTIDE SEQUENCE [LARGE SCALE GENOMIC DNA]</scope>
    <source>
        <strain evidence="3 4">JL14</strain>
    </source>
</reference>
<dbReference type="InterPro" id="IPR010982">
    <property type="entry name" value="Lambda_DNA-bd_dom_sf"/>
</dbReference>
<dbReference type="GO" id="GO:0003677">
    <property type="term" value="F:DNA binding"/>
    <property type="evidence" value="ECO:0007669"/>
    <property type="project" value="UniProtKB-KW"/>
</dbReference>
<proteinExistence type="predicted"/>
<dbReference type="CDD" id="cd00093">
    <property type="entry name" value="HTH_XRE"/>
    <property type="match status" value="1"/>
</dbReference>
<dbReference type="SUPFAM" id="SSF47413">
    <property type="entry name" value="lambda repressor-like DNA-binding domains"/>
    <property type="match status" value="1"/>
</dbReference>
<accession>A0A0E3BLI9</accession>
<gene>
    <name evidence="3" type="ORF">P245_10635</name>
</gene>
<sequence>MPSPLGDKIRALRKQKKLSLEQLAELTESSKSYIWELENKDDPKPSADKIGKIASVLEVTTEFLLTESTASPGEEVIDEAFFRKYKSMPDDTKKRLRKILDAWDDDE</sequence>
<dbReference type="SMART" id="SM00530">
    <property type="entry name" value="HTH_XRE"/>
    <property type="match status" value="1"/>
</dbReference>
<dbReference type="EMBL" id="AWTN01000085">
    <property type="protein sequence ID" value="KGG93015.1"/>
    <property type="molecule type" value="Genomic_DNA"/>
</dbReference>
<dbReference type="Proteomes" id="UP000029567">
    <property type="component" value="Unassembled WGS sequence"/>
</dbReference>
<evidence type="ECO:0000313" key="3">
    <source>
        <dbReference type="EMBL" id="KGG93015.1"/>
    </source>
</evidence>
<dbReference type="Pfam" id="PF01381">
    <property type="entry name" value="HTH_3"/>
    <property type="match status" value="1"/>
</dbReference>
<organism evidence="3 4">
    <name type="scientific">Comamonas thiooxydans</name>
    <dbReference type="NCBI Taxonomy" id="363952"/>
    <lineage>
        <taxon>Bacteria</taxon>
        <taxon>Pseudomonadati</taxon>
        <taxon>Pseudomonadota</taxon>
        <taxon>Betaproteobacteria</taxon>
        <taxon>Burkholderiales</taxon>
        <taxon>Comamonadaceae</taxon>
        <taxon>Comamonas</taxon>
    </lineage>
</organism>
<dbReference type="InterPro" id="IPR001387">
    <property type="entry name" value="Cro/C1-type_HTH"/>
</dbReference>
<dbReference type="GO" id="GO:0005829">
    <property type="term" value="C:cytosol"/>
    <property type="evidence" value="ECO:0007669"/>
    <property type="project" value="TreeGrafter"/>
</dbReference>
<name>A0A0E3BLI9_9BURK</name>
<dbReference type="PANTHER" id="PTHR46797">
    <property type="entry name" value="HTH-TYPE TRANSCRIPTIONAL REGULATOR"/>
    <property type="match status" value="1"/>
</dbReference>